<name>A0AAJ7PBD7_9ACAR</name>
<protein>
    <submittedName>
        <fullName evidence="3">Uncharacterized protein LOC100900756</fullName>
    </submittedName>
</protein>
<organism evidence="2 3">
    <name type="scientific">Galendromus occidentalis</name>
    <name type="common">western predatory mite</name>
    <dbReference type="NCBI Taxonomy" id="34638"/>
    <lineage>
        <taxon>Eukaryota</taxon>
        <taxon>Metazoa</taxon>
        <taxon>Ecdysozoa</taxon>
        <taxon>Arthropoda</taxon>
        <taxon>Chelicerata</taxon>
        <taxon>Arachnida</taxon>
        <taxon>Acari</taxon>
        <taxon>Parasitiformes</taxon>
        <taxon>Mesostigmata</taxon>
        <taxon>Gamasina</taxon>
        <taxon>Phytoseioidea</taxon>
        <taxon>Phytoseiidae</taxon>
        <taxon>Typhlodrominae</taxon>
        <taxon>Galendromus</taxon>
    </lineage>
</organism>
<evidence type="ECO:0000313" key="2">
    <source>
        <dbReference type="Proteomes" id="UP000694867"/>
    </source>
</evidence>
<dbReference type="GeneID" id="100900756"/>
<dbReference type="AlphaFoldDB" id="A0AAJ7PBD7"/>
<feature type="compositionally biased region" description="Basic and acidic residues" evidence="1">
    <location>
        <begin position="62"/>
        <end position="71"/>
    </location>
</feature>
<feature type="compositionally biased region" description="Polar residues" evidence="1">
    <location>
        <begin position="45"/>
        <end position="61"/>
    </location>
</feature>
<feature type="region of interest" description="Disordered" evidence="1">
    <location>
        <begin position="28"/>
        <end position="72"/>
    </location>
</feature>
<gene>
    <name evidence="3" type="primary">LOC100900756</name>
</gene>
<sequence>MLLRKDSTSRSLSAVLMSVLIVGSRSFPAPEFPTEIETVEDNSDTRPPTVNTPEESAAKQTSSEEPRRIALREQPIPQVLKFDYYDYQQLPNDPDDEMPALPDHVVNVNEDYAGIYDYRGSRDGRFRRKRTLTTNVEQLLTRSSRIRSKRSVSENSFDESAVGSPAEQAENLVTLLSAMQDSDPEFDASEFLKVLDAQSVSEQDLEYLLLLSTLASQKDAAIPEEFRDFPRNRLRLAAARAWEHPRKNENDPFRSSPLVVMDDGERDQILAEEMERAKVPQRNGAPRIYAISSLHSARGPSAGIAM</sequence>
<proteinExistence type="predicted"/>
<dbReference type="Proteomes" id="UP000694867">
    <property type="component" value="Unplaced"/>
</dbReference>
<keyword evidence="2" id="KW-1185">Reference proteome</keyword>
<dbReference type="RefSeq" id="XP_018497128.1">
    <property type="nucleotide sequence ID" value="XM_018641612.1"/>
</dbReference>
<accession>A0AAJ7PBD7</accession>
<evidence type="ECO:0000256" key="1">
    <source>
        <dbReference type="SAM" id="MobiDB-lite"/>
    </source>
</evidence>
<reference evidence="3" key="1">
    <citation type="submission" date="2025-08" db="UniProtKB">
        <authorList>
            <consortium name="RefSeq"/>
        </authorList>
    </citation>
    <scope>IDENTIFICATION</scope>
</reference>
<evidence type="ECO:0000313" key="3">
    <source>
        <dbReference type="RefSeq" id="XP_018497128.1"/>
    </source>
</evidence>
<dbReference type="KEGG" id="goe:100900756"/>